<dbReference type="PANTHER" id="PTHR43490">
    <property type="entry name" value="(+)-NEOMENTHOL DEHYDROGENASE"/>
    <property type="match status" value="1"/>
</dbReference>
<dbReference type="GO" id="GO:0016491">
    <property type="term" value="F:oxidoreductase activity"/>
    <property type="evidence" value="ECO:0007669"/>
    <property type="project" value="UniProtKB-KW"/>
</dbReference>
<dbReference type="InterPro" id="IPR002347">
    <property type="entry name" value="SDR_fam"/>
</dbReference>
<comment type="similarity">
    <text evidence="1">Belongs to the short-chain dehydrogenases/reductases (SDR) family.</text>
</comment>
<keyword evidence="3" id="KW-0560">Oxidoreductase</keyword>
<dbReference type="InterPro" id="IPR036291">
    <property type="entry name" value="NAD(P)-bd_dom_sf"/>
</dbReference>
<dbReference type="PANTHER" id="PTHR43490:SF99">
    <property type="entry name" value="SHORT-CHAIN DEHYDROGENASE_REDUCTASE"/>
    <property type="match status" value="1"/>
</dbReference>
<reference evidence="6" key="1">
    <citation type="journal article" date="2023" name="Commun. Biol.">
        <title>Genome analysis of Parmales, the sister group of diatoms, reveals the evolutionary specialization of diatoms from phago-mixotrophs to photoautotrophs.</title>
        <authorList>
            <person name="Ban H."/>
            <person name="Sato S."/>
            <person name="Yoshikawa S."/>
            <person name="Yamada K."/>
            <person name="Nakamura Y."/>
            <person name="Ichinomiya M."/>
            <person name="Sato N."/>
            <person name="Blanc-Mathieu R."/>
            <person name="Endo H."/>
            <person name="Kuwata A."/>
            <person name="Ogata H."/>
        </authorList>
    </citation>
    <scope>NUCLEOTIDE SEQUENCE [LARGE SCALE GENOMIC DNA]</scope>
</reference>
<evidence type="ECO:0000256" key="2">
    <source>
        <dbReference type="ARBA" id="ARBA00022857"/>
    </source>
</evidence>
<dbReference type="AlphaFoldDB" id="A0A9W7LEX0"/>
<keyword evidence="4" id="KW-0732">Signal</keyword>
<accession>A0A9W7LEX0</accession>
<dbReference type="PRINTS" id="PR00081">
    <property type="entry name" value="GDHRDH"/>
</dbReference>
<dbReference type="SUPFAM" id="SSF51735">
    <property type="entry name" value="NAD(P)-binding Rossmann-fold domains"/>
    <property type="match status" value="1"/>
</dbReference>
<keyword evidence="6" id="KW-1185">Reference proteome</keyword>
<organism evidence="5 6">
    <name type="scientific">Triparma columacea</name>
    <dbReference type="NCBI Taxonomy" id="722753"/>
    <lineage>
        <taxon>Eukaryota</taxon>
        <taxon>Sar</taxon>
        <taxon>Stramenopiles</taxon>
        <taxon>Ochrophyta</taxon>
        <taxon>Bolidophyceae</taxon>
        <taxon>Parmales</taxon>
        <taxon>Triparmaceae</taxon>
        <taxon>Triparma</taxon>
    </lineage>
</organism>
<gene>
    <name evidence="5" type="ORF">TrCOL_g1333</name>
</gene>
<evidence type="ECO:0000313" key="6">
    <source>
        <dbReference type="Proteomes" id="UP001165065"/>
    </source>
</evidence>
<keyword evidence="2" id="KW-0521">NADP</keyword>
<dbReference type="GO" id="GO:0016020">
    <property type="term" value="C:membrane"/>
    <property type="evidence" value="ECO:0007669"/>
    <property type="project" value="TreeGrafter"/>
</dbReference>
<evidence type="ECO:0000256" key="1">
    <source>
        <dbReference type="ARBA" id="ARBA00006484"/>
    </source>
</evidence>
<evidence type="ECO:0000313" key="5">
    <source>
        <dbReference type="EMBL" id="GMI47306.1"/>
    </source>
</evidence>
<sequence>MEFIFLLILNYLLLLTSALEHMNRVVLVSGGNKGIGKAICKKILETQPDCQVLLGSRDEERGSAAVSSIISTLPPSSSSRITSIPLDVSSPSSIASAFSLVSQSYPEGLYAIVNNAGVGFGRTIKETVTTNTLGPKRVNDAFIPLLKQEGARIVNIASASGPNFVSGLQSSSERAWYLDDSVTWPEIDSKIKSTWESPDYDNTAYGFSKALLNLYTLQLSKSCPDLIVNSCTPGWIATDLTAGMGATNSPEMGTKAPLHCLFGDLEGATGWYFGSDAVRSPMDKYREPGSPPYQPS</sequence>
<dbReference type="OrthoDB" id="1933717at2759"/>
<comment type="caution">
    <text evidence="5">The sequence shown here is derived from an EMBL/GenBank/DDBJ whole genome shotgun (WGS) entry which is preliminary data.</text>
</comment>
<dbReference type="Gene3D" id="3.40.50.720">
    <property type="entry name" value="NAD(P)-binding Rossmann-like Domain"/>
    <property type="match status" value="1"/>
</dbReference>
<dbReference type="Proteomes" id="UP001165065">
    <property type="component" value="Unassembled WGS sequence"/>
</dbReference>
<proteinExistence type="inferred from homology"/>
<protein>
    <submittedName>
        <fullName evidence="5">Uncharacterized protein</fullName>
    </submittedName>
</protein>
<evidence type="ECO:0000256" key="4">
    <source>
        <dbReference type="SAM" id="SignalP"/>
    </source>
</evidence>
<evidence type="ECO:0000256" key="3">
    <source>
        <dbReference type="ARBA" id="ARBA00023002"/>
    </source>
</evidence>
<feature type="chain" id="PRO_5040816730" evidence="4">
    <location>
        <begin position="19"/>
        <end position="296"/>
    </location>
</feature>
<dbReference type="EMBL" id="BRYA01000338">
    <property type="protein sequence ID" value="GMI47306.1"/>
    <property type="molecule type" value="Genomic_DNA"/>
</dbReference>
<dbReference type="Pfam" id="PF00106">
    <property type="entry name" value="adh_short"/>
    <property type="match status" value="1"/>
</dbReference>
<name>A0A9W7LEX0_9STRA</name>
<feature type="signal peptide" evidence="4">
    <location>
        <begin position="1"/>
        <end position="18"/>
    </location>
</feature>